<keyword evidence="1" id="KW-0732">Signal</keyword>
<proteinExistence type="predicted"/>
<name>A0A2P7QW92_9SPHN</name>
<feature type="signal peptide" evidence="1">
    <location>
        <begin position="1"/>
        <end position="18"/>
    </location>
</feature>
<evidence type="ECO:0000256" key="1">
    <source>
        <dbReference type="SAM" id="SignalP"/>
    </source>
</evidence>
<accession>A0A2P7QW92</accession>
<evidence type="ECO:0008006" key="4">
    <source>
        <dbReference type="Google" id="ProtNLM"/>
    </source>
</evidence>
<dbReference type="OrthoDB" id="140419at2"/>
<evidence type="ECO:0000313" key="2">
    <source>
        <dbReference type="EMBL" id="PSJ42236.1"/>
    </source>
</evidence>
<protein>
    <recommendedName>
        <fullName evidence="4">DUF885 domain-containing protein</fullName>
    </recommendedName>
</protein>
<keyword evidence="3" id="KW-1185">Reference proteome</keyword>
<reference evidence="2 3" key="1">
    <citation type="submission" date="2018-03" db="EMBL/GenBank/DDBJ databases">
        <title>The draft genome of Sphingosinicella sp. GL-C-18.</title>
        <authorList>
            <person name="Liu L."/>
            <person name="Li L."/>
            <person name="Liang L."/>
            <person name="Zhang X."/>
            <person name="Wang T."/>
        </authorList>
    </citation>
    <scope>NUCLEOTIDE SEQUENCE [LARGE SCALE GENOMIC DNA]</scope>
    <source>
        <strain evidence="2 3">GL-C-18</strain>
    </source>
</reference>
<dbReference type="Proteomes" id="UP000241167">
    <property type="component" value="Unassembled WGS sequence"/>
</dbReference>
<dbReference type="EMBL" id="PXYI01000002">
    <property type="protein sequence ID" value="PSJ42236.1"/>
    <property type="molecule type" value="Genomic_DNA"/>
</dbReference>
<gene>
    <name evidence="2" type="ORF">C7I55_04320</name>
</gene>
<evidence type="ECO:0000313" key="3">
    <source>
        <dbReference type="Proteomes" id="UP000241167"/>
    </source>
</evidence>
<organism evidence="2 3">
    <name type="scientific">Allosphingosinicella deserti</name>
    <dbReference type="NCBI Taxonomy" id="2116704"/>
    <lineage>
        <taxon>Bacteria</taxon>
        <taxon>Pseudomonadati</taxon>
        <taxon>Pseudomonadota</taxon>
        <taxon>Alphaproteobacteria</taxon>
        <taxon>Sphingomonadales</taxon>
        <taxon>Sphingomonadaceae</taxon>
        <taxon>Allosphingosinicella</taxon>
    </lineage>
</organism>
<sequence>MALAAWLLAALLLGGCVARSPSGDSLDEIAKDYVQLQLEIGEREPGYIDAYYGPPEWQAAAKSAPRSLAELAAGAADLSRRARAIDDGRLERMEQRRRAFLVAQLKAAETRLRMVRGEKLPFAEEAEGLFGVRPALKPLAEYDPVLANIEALVPGPGTLAERVDAFQERFVIPKNRLEPVFRAAIAECRRRTVAHIKVPPEEKFTLEFVTGKSWGGYNWYKGNSTSLIQVNTDLPIRIGRAIDLGCHEGYPGHHVYNMLLERELARARGWIEFTIYPLFSPQSLLAEGSANYGIELAFPGKDAVTFEARTLYALAGLPTAEVEQYHALVDAMRALAGARFTIAADYLEGRLDRETAITLIQKYQLVSRPRAEQSLAFTEQYRSYVINYGLGLDMVRAHVEAAGPGAEERWAAMARILSEPTLPSDLTVN</sequence>
<dbReference type="AlphaFoldDB" id="A0A2P7QW92"/>
<feature type="chain" id="PRO_5015130960" description="DUF885 domain-containing protein" evidence="1">
    <location>
        <begin position="19"/>
        <end position="429"/>
    </location>
</feature>
<comment type="caution">
    <text evidence="2">The sequence shown here is derived from an EMBL/GenBank/DDBJ whole genome shotgun (WGS) entry which is preliminary data.</text>
</comment>